<evidence type="ECO:0000256" key="1">
    <source>
        <dbReference type="SAM" id="MobiDB-lite"/>
    </source>
</evidence>
<dbReference type="Proteomes" id="UP000242814">
    <property type="component" value="Unassembled WGS sequence"/>
</dbReference>
<reference evidence="2 3" key="1">
    <citation type="submission" date="2016-06" db="EMBL/GenBank/DDBJ databases">
        <authorList>
            <person name="Kjaerup R.B."/>
            <person name="Dalgaard T.S."/>
            <person name="Juul-Madsen H.R."/>
        </authorList>
    </citation>
    <scope>NUCLEOTIDE SEQUENCE [LARGE SCALE GENOMIC DNA]</scope>
    <source>
        <strain evidence="2 3">Pb300</strain>
    </source>
</reference>
<feature type="region of interest" description="Disordered" evidence="1">
    <location>
        <begin position="69"/>
        <end position="89"/>
    </location>
</feature>
<dbReference type="VEuPathDB" id="FungiDB:PADG_07106"/>
<comment type="caution">
    <text evidence="2">The sequence shown here is derived from an EMBL/GenBank/DDBJ whole genome shotgun (WGS) entry which is preliminary data.</text>
</comment>
<dbReference type="AlphaFoldDB" id="A0A1D2JFJ8"/>
<organism evidence="2 3">
    <name type="scientific">Paracoccidioides brasiliensis</name>
    <dbReference type="NCBI Taxonomy" id="121759"/>
    <lineage>
        <taxon>Eukaryota</taxon>
        <taxon>Fungi</taxon>
        <taxon>Dikarya</taxon>
        <taxon>Ascomycota</taxon>
        <taxon>Pezizomycotina</taxon>
        <taxon>Eurotiomycetes</taxon>
        <taxon>Eurotiomycetidae</taxon>
        <taxon>Onygenales</taxon>
        <taxon>Ajellomycetaceae</taxon>
        <taxon>Paracoccidioides</taxon>
    </lineage>
</organism>
<evidence type="ECO:0000313" key="3">
    <source>
        <dbReference type="Proteomes" id="UP000242814"/>
    </source>
</evidence>
<protein>
    <submittedName>
        <fullName evidence="2">Uncharacterized protein</fullName>
    </submittedName>
</protein>
<proteinExistence type="predicted"/>
<dbReference type="EMBL" id="LZYO01000125">
    <property type="protein sequence ID" value="ODH30383.1"/>
    <property type="molecule type" value="Genomic_DNA"/>
</dbReference>
<accession>A0A1D2JFJ8</accession>
<dbReference type="VEuPathDB" id="FungiDB:PABG_12099"/>
<gene>
    <name evidence="2" type="ORF">ACO22_03594</name>
</gene>
<evidence type="ECO:0000313" key="2">
    <source>
        <dbReference type="EMBL" id="ODH30383.1"/>
    </source>
</evidence>
<feature type="region of interest" description="Disordered" evidence="1">
    <location>
        <begin position="30"/>
        <end position="54"/>
    </location>
</feature>
<sequence length="89" mass="9967">MDLIISSHLTPYHTRISSLGTERQQKRNANININHGQGQAKREVKKSPTSRQPREFIGGVSKWWLQDGEGREGWDGGRGVKEGLADSLI</sequence>
<name>A0A1D2JFJ8_PARBR</name>